<reference evidence="1" key="1">
    <citation type="journal article" date="2015" name="Nature">
        <title>Complex archaea that bridge the gap between prokaryotes and eukaryotes.</title>
        <authorList>
            <person name="Spang A."/>
            <person name="Saw J.H."/>
            <person name="Jorgensen S.L."/>
            <person name="Zaremba-Niedzwiedzka K."/>
            <person name="Martijn J."/>
            <person name="Lind A.E."/>
            <person name="van Eijk R."/>
            <person name="Schleper C."/>
            <person name="Guy L."/>
            <person name="Ettema T.J."/>
        </authorList>
    </citation>
    <scope>NUCLEOTIDE SEQUENCE</scope>
</reference>
<organism evidence="1">
    <name type="scientific">marine sediment metagenome</name>
    <dbReference type="NCBI Taxonomy" id="412755"/>
    <lineage>
        <taxon>unclassified sequences</taxon>
        <taxon>metagenomes</taxon>
        <taxon>ecological metagenomes</taxon>
    </lineage>
</organism>
<proteinExistence type="predicted"/>
<sequence length="77" mass="9080">MFVLYHIGIKDARIQYGCHIQDTKEEAVRILEMYAPTQILFSAGLEIEHKEDLPNEKKIKTNLNLIREKLKLKWSPK</sequence>
<name>A0A0F9G519_9ZZZZ</name>
<dbReference type="EMBL" id="LAZR01029848">
    <property type="protein sequence ID" value="KKL58377.1"/>
    <property type="molecule type" value="Genomic_DNA"/>
</dbReference>
<comment type="caution">
    <text evidence="1">The sequence shown here is derived from an EMBL/GenBank/DDBJ whole genome shotgun (WGS) entry which is preliminary data.</text>
</comment>
<evidence type="ECO:0000313" key="1">
    <source>
        <dbReference type="EMBL" id="KKL58377.1"/>
    </source>
</evidence>
<gene>
    <name evidence="1" type="ORF">LCGC14_2225960</name>
</gene>
<protein>
    <submittedName>
        <fullName evidence="1">Uncharacterized protein</fullName>
    </submittedName>
</protein>
<dbReference type="AlphaFoldDB" id="A0A0F9G519"/>
<accession>A0A0F9G519</accession>